<dbReference type="EMBL" id="QMIE01000001">
    <property type="protein sequence ID" value="TVM19816.1"/>
    <property type="molecule type" value="Genomic_DNA"/>
</dbReference>
<evidence type="ECO:0000256" key="4">
    <source>
        <dbReference type="ARBA" id="ARBA00022741"/>
    </source>
</evidence>
<name>A0A7M3MK49_9BACT</name>
<comment type="similarity">
    <text evidence="1 8 10">Belongs to the DnaA family.</text>
</comment>
<feature type="binding site" evidence="8">
    <location>
        <position position="163"/>
    </location>
    <ligand>
        <name>ATP</name>
        <dbReference type="ChEBI" id="CHEBI:30616"/>
    </ligand>
</feature>
<dbReference type="GO" id="GO:0006270">
    <property type="term" value="P:DNA replication initiation"/>
    <property type="evidence" value="ECO:0007669"/>
    <property type="project" value="UniProtKB-UniRule"/>
</dbReference>
<evidence type="ECO:0000256" key="9">
    <source>
        <dbReference type="RuleBase" id="RU000577"/>
    </source>
</evidence>
<evidence type="ECO:0000256" key="3">
    <source>
        <dbReference type="ARBA" id="ARBA00022705"/>
    </source>
</evidence>
<dbReference type="GO" id="GO:0006275">
    <property type="term" value="P:regulation of DNA replication"/>
    <property type="evidence" value="ECO:0007669"/>
    <property type="project" value="UniProtKB-UniRule"/>
</dbReference>
<organism evidence="13 14">
    <name type="scientific">Oceanidesulfovibrio indonesiensis</name>
    <dbReference type="NCBI Taxonomy" id="54767"/>
    <lineage>
        <taxon>Bacteria</taxon>
        <taxon>Pseudomonadati</taxon>
        <taxon>Thermodesulfobacteriota</taxon>
        <taxon>Desulfovibrionia</taxon>
        <taxon>Desulfovibrionales</taxon>
        <taxon>Desulfovibrionaceae</taxon>
        <taxon>Oceanidesulfovibrio</taxon>
    </lineage>
</organism>
<dbReference type="InterPro" id="IPR038454">
    <property type="entry name" value="DnaA_N_sf"/>
</dbReference>
<dbReference type="Pfam" id="PF11638">
    <property type="entry name" value="DnaA_N"/>
    <property type="match status" value="1"/>
</dbReference>
<evidence type="ECO:0000256" key="6">
    <source>
        <dbReference type="ARBA" id="ARBA00023121"/>
    </source>
</evidence>
<gene>
    <name evidence="8" type="primary">dnaA</name>
    <name evidence="13" type="ORF">DPQ33_00845</name>
</gene>
<keyword evidence="3 8" id="KW-0235">DNA replication</keyword>
<dbReference type="AlphaFoldDB" id="A0A7M3MK49"/>
<dbReference type="SMART" id="SM00760">
    <property type="entry name" value="Bac_DnaA_C"/>
    <property type="match status" value="1"/>
</dbReference>
<comment type="function">
    <text evidence="8 9">Plays an essential role in the initiation and regulation of chromosomal replication. ATP-DnaA binds to the origin of replication (oriC) to initiate formation of the DNA replication initiation complex once per cell cycle. Binds the DnaA box (a 9 base pair repeat at the origin) and separates the double-stranded (ds)DNA. Forms a right-handed helical filament on oriC DNA; dsDNA binds to the exterior of the filament while single-stranded (ss)DNA is stabiized in the filament's interior. The ATP-DnaA-oriC complex binds and stabilizes one strand of the AT-rich DNA unwinding element (DUE), permitting loading of DNA polymerase. After initiation quickly degrades to an ADP-DnaA complex that is not apt for DNA replication. Binds acidic phospholipids.</text>
</comment>
<dbReference type="Gene3D" id="3.30.300.180">
    <property type="match status" value="1"/>
</dbReference>
<dbReference type="OrthoDB" id="9807019at2"/>
<evidence type="ECO:0000256" key="7">
    <source>
        <dbReference type="ARBA" id="ARBA00023125"/>
    </source>
</evidence>
<feature type="binding site" evidence="8">
    <location>
        <position position="162"/>
    </location>
    <ligand>
        <name>ATP</name>
        <dbReference type="ChEBI" id="CHEBI:30616"/>
    </ligand>
</feature>
<evidence type="ECO:0000259" key="12">
    <source>
        <dbReference type="SMART" id="SM00760"/>
    </source>
</evidence>
<feature type="domain" description="AAA+ ATPase" evidence="11">
    <location>
        <begin position="149"/>
        <end position="286"/>
    </location>
</feature>
<comment type="domain">
    <text evidence="8">Domain I is involved in oligomerization and binding regulators, domain II is flexibile and of varying length in different bacteria, domain III forms the AAA+ region, while domain IV binds dsDNA.</text>
</comment>
<dbReference type="InterPro" id="IPR013317">
    <property type="entry name" value="DnaA_dom"/>
</dbReference>
<evidence type="ECO:0000256" key="5">
    <source>
        <dbReference type="ARBA" id="ARBA00022840"/>
    </source>
</evidence>
<dbReference type="GO" id="GO:0005524">
    <property type="term" value="F:ATP binding"/>
    <property type="evidence" value="ECO:0007669"/>
    <property type="project" value="UniProtKB-UniRule"/>
</dbReference>
<evidence type="ECO:0000259" key="11">
    <source>
        <dbReference type="SMART" id="SM00382"/>
    </source>
</evidence>
<dbReference type="Gene3D" id="1.10.8.60">
    <property type="match status" value="1"/>
</dbReference>
<evidence type="ECO:0000313" key="14">
    <source>
        <dbReference type="Proteomes" id="UP000448292"/>
    </source>
</evidence>
<feature type="domain" description="Chromosomal replication initiator DnaA C-terminal" evidence="12">
    <location>
        <begin position="362"/>
        <end position="430"/>
    </location>
</feature>
<dbReference type="GO" id="GO:0008289">
    <property type="term" value="F:lipid binding"/>
    <property type="evidence" value="ECO:0007669"/>
    <property type="project" value="UniProtKB-KW"/>
</dbReference>
<dbReference type="InterPro" id="IPR018312">
    <property type="entry name" value="Chromosome_initiator_DnaA_CS"/>
</dbReference>
<evidence type="ECO:0000313" key="13">
    <source>
        <dbReference type="EMBL" id="TVM19816.1"/>
    </source>
</evidence>
<dbReference type="CDD" id="cd06571">
    <property type="entry name" value="Bac_DnaA_C"/>
    <property type="match status" value="1"/>
</dbReference>
<comment type="caution">
    <text evidence="13">The sequence shown here is derived from an EMBL/GenBank/DDBJ whole genome shotgun (WGS) entry which is preliminary data.</text>
</comment>
<dbReference type="PANTHER" id="PTHR30050:SF2">
    <property type="entry name" value="CHROMOSOMAL REPLICATION INITIATOR PROTEIN DNAA"/>
    <property type="match status" value="1"/>
</dbReference>
<comment type="subunit">
    <text evidence="8">Oligomerizes as a right-handed, spiral filament on DNA at oriC.</text>
</comment>
<evidence type="ECO:0000256" key="1">
    <source>
        <dbReference type="ARBA" id="ARBA00006583"/>
    </source>
</evidence>
<dbReference type="InterPro" id="IPR027417">
    <property type="entry name" value="P-loop_NTPase"/>
</dbReference>
<dbReference type="PRINTS" id="PR00051">
    <property type="entry name" value="DNAA"/>
</dbReference>
<dbReference type="InterPro" id="IPR010921">
    <property type="entry name" value="Trp_repressor/repl_initiator"/>
</dbReference>
<keyword evidence="2 8" id="KW-0963">Cytoplasm</keyword>
<dbReference type="Gene3D" id="3.40.50.300">
    <property type="entry name" value="P-loop containing nucleotide triphosphate hydrolases"/>
    <property type="match status" value="1"/>
</dbReference>
<dbReference type="GO" id="GO:0003688">
    <property type="term" value="F:DNA replication origin binding"/>
    <property type="evidence" value="ECO:0007669"/>
    <property type="project" value="UniProtKB-UniRule"/>
</dbReference>
<dbReference type="SUPFAM" id="SSF52540">
    <property type="entry name" value="P-loop containing nucleoside triphosphate hydrolases"/>
    <property type="match status" value="1"/>
</dbReference>
<dbReference type="SUPFAM" id="SSF48295">
    <property type="entry name" value="TrpR-like"/>
    <property type="match status" value="1"/>
</dbReference>
<keyword evidence="6 8" id="KW-0446">Lipid-binding</keyword>
<dbReference type="InterPro" id="IPR013159">
    <property type="entry name" value="DnaA_C"/>
</dbReference>
<dbReference type="InterPro" id="IPR024633">
    <property type="entry name" value="DnaA_N_dom"/>
</dbReference>
<keyword evidence="5 8" id="KW-0067">ATP-binding</keyword>
<sequence>MDTRWQEISDILQNSINPGLFTVWIKPLKAEVSDKELTLIAPNEFVAVWVRDRLKNEIKEAAQTVLGVVPSITVLADRSRVSDNGSGKPKPSPIVGRPVRARQVPLPIESPPAGQFSYKWKFSFSDFVVGPSNELAYAAAKGLCEKTIGADQLFLSSTPGLGKTHLLQALGQTLSTVCNKKHPRIEYLSGEEFARRWLGAMQAKQLESFKNRYRDNVDILLLEDIHFFQGKQKMQDELLCTIRSLQDRGAKVVFSSSFLPRELKDVDSQLASRFCSGFLAVIDKPDFETRRRILLKKSEIFEYPISDNVASLLADRLVADVRQLESCLQNLILKAKLLNQTITSELAEQVLGNYAPQDMQLNLEAIVEFICRSYDLSESDLNSRSRQRRTVQARNTAFFLARKYTELSLKDIGNRFNRRHSTVLKGISNVEREMQLQTPLGRQLKHTVDLASRYGAQVSATPPE</sequence>
<dbReference type="CDD" id="cd00009">
    <property type="entry name" value="AAA"/>
    <property type="match status" value="1"/>
</dbReference>
<dbReference type="HAMAP" id="MF_00377">
    <property type="entry name" value="DnaA_bact"/>
    <property type="match status" value="1"/>
</dbReference>
<dbReference type="PANTHER" id="PTHR30050">
    <property type="entry name" value="CHROMOSOMAL REPLICATION INITIATOR PROTEIN DNAA"/>
    <property type="match status" value="1"/>
</dbReference>
<keyword evidence="7 8" id="KW-0238">DNA-binding</keyword>
<evidence type="ECO:0000256" key="2">
    <source>
        <dbReference type="ARBA" id="ARBA00022490"/>
    </source>
</evidence>
<comment type="subcellular location">
    <subcellularLocation>
        <location evidence="8">Cytoplasm</location>
    </subcellularLocation>
</comment>
<accession>A0A7M3MK49</accession>
<dbReference type="PROSITE" id="PS01008">
    <property type="entry name" value="DNAA"/>
    <property type="match status" value="1"/>
</dbReference>
<dbReference type="InterPro" id="IPR001957">
    <property type="entry name" value="Chromosome_initiator_DnaA"/>
</dbReference>
<protein>
    <recommendedName>
        <fullName evidence="8 9">Chromosomal replication initiator protein DnaA</fullName>
    </recommendedName>
</protein>
<feature type="region of interest" description="Domain I, interacts with DnaA modulators" evidence="8">
    <location>
        <begin position="1"/>
        <end position="70"/>
    </location>
</feature>
<dbReference type="InterPro" id="IPR020591">
    <property type="entry name" value="Chromosome_initiator_DnaA-like"/>
</dbReference>
<comment type="caution">
    <text evidence="8">Lacks conserved residue(s) required for the propagation of feature annotation.</text>
</comment>
<dbReference type="GO" id="GO:0005737">
    <property type="term" value="C:cytoplasm"/>
    <property type="evidence" value="ECO:0007669"/>
    <property type="project" value="UniProtKB-SubCell"/>
</dbReference>
<dbReference type="InterPro" id="IPR003593">
    <property type="entry name" value="AAA+_ATPase"/>
</dbReference>
<feature type="binding site" evidence="8">
    <location>
        <position position="160"/>
    </location>
    <ligand>
        <name>ATP</name>
        <dbReference type="ChEBI" id="CHEBI:30616"/>
    </ligand>
</feature>
<dbReference type="Gene3D" id="1.10.1750.10">
    <property type="match status" value="1"/>
</dbReference>
<dbReference type="GO" id="GO:0005886">
    <property type="term" value="C:plasma membrane"/>
    <property type="evidence" value="ECO:0007669"/>
    <property type="project" value="TreeGrafter"/>
</dbReference>
<dbReference type="SMART" id="SM00382">
    <property type="entry name" value="AAA"/>
    <property type="match status" value="1"/>
</dbReference>
<proteinExistence type="inferred from homology"/>
<dbReference type="Proteomes" id="UP000448292">
    <property type="component" value="Unassembled WGS sequence"/>
</dbReference>
<feature type="binding site" evidence="8">
    <location>
        <position position="164"/>
    </location>
    <ligand>
        <name>ATP</name>
        <dbReference type="ChEBI" id="CHEBI:30616"/>
    </ligand>
</feature>
<keyword evidence="4 8" id="KW-0547">Nucleotide-binding</keyword>
<dbReference type="Pfam" id="PF08299">
    <property type="entry name" value="Bac_DnaA_C"/>
    <property type="match status" value="1"/>
</dbReference>
<reference evidence="13 14" key="1">
    <citation type="submission" date="2018-06" db="EMBL/GenBank/DDBJ databases">
        <title>Complete genome of Desulfovibrio indonesiensis P37SLT.</title>
        <authorList>
            <person name="Crispim J.S."/>
            <person name="Vidigal P.M.P."/>
            <person name="Silva L.C.F."/>
            <person name="Laguardia C.N."/>
            <person name="Araujo L.C."/>
            <person name="Dias R.S."/>
            <person name="Sousa M.P."/>
            <person name="Paula S.O."/>
            <person name="Silva C."/>
        </authorList>
    </citation>
    <scope>NUCLEOTIDE SEQUENCE [LARGE SCALE GENOMIC DNA]</scope>
    <source>
        <strain evidence="13 14">P37SLT</strain>
    </source>
</reference>
<keyword evidence="14" id="KW-1185">Reference proteome</keyword>
<evidence type="ECO:0000256" key="8">
    <source>
        <dbReference type="HAMAP-Rule" id="MF_00377"/>
    </source>
</evidence>
<evidence type="ECO:0000256" key="10">
    <source>
        <dbReference type="RuleBase" id="RU004227"/>
    </source>
</evidence>
<dbReference type="RefSeq" id="WP_144301277.1">
    <property type="nucleotide sequence ID" value="NZ_QMIE01000001.1"/>
</dbReference>
<dbReference type="Pfam" id="PF00308">
    <property type="entry name" value="Bac_DnaA"/>
    <property type="match status" value="1"/>
</dbReference>
<feature type="region of interest" description="Domain IV, binds dsDNA" evidence="8">
    <location>
        <begin position="336"/>
        <end position="464"/>
    </location>
</feature>